<dbReference type="PANTHER" id="PTHR13943">
    <property type="entry name" value="HRAS-LIKE SUPPRESSOR - RELATED"/>
    <property type="match status" value="1"/>
</dbReference>
<proteinExistence type="inferred from homology"/>
<evidence type="ECO:0000256" key="1">
    <source>
        <dbReference type="ARBA" id="ARBA00007824"/>
    </source>
</evidence>
<dbReference type="InterPro" id="IPR051496">
    <property type="entry name" value="H-rev107_PLA/AT"/>
</dbReference>
<dbReference type="GeneID" id="118405280"/>
<dbReference type="GO" id="GO:0016740">
    <property type="term" value="F:transferase activity"/>
    <property type="evidence" value="ECO:0007669"/>
    <property type="project" value="UniProtKB-KW"/>
</dbReference>
<protein>
    <submittedName>
        <fullName evidence="7">Uncharacterized protein LOC118405280</fullName>
    </submittedName>
</protein>
<dbReference type="PANTHER" id="PTHR13943:SF77">
    <property type="entry name" value="LRAT DOMAIN-CONTAINING PROTEIN"/>
    <property type="match status" value="1"/>
</dbReference>
<evidence type="ECO:0000259" key="5">
    <source>
        <dbReference type="PROSITE" id="PS51934"/>
    </source>
</evidence>
<gene>
    <name evidence="7" type="primary">LOC118405280</name>
</gene>
<dbReference type="KEGG" id="bfo:118405280"/>
<sequence length="434" mass="46931">MPSFKAIKIHKVQDVHKGDQLVVDRGVYKHHMIVSEDPTDLTKVSVIQYTNDVLPSAMGIISGSGRSGVPIAVVRRDVEDISSEVRKRRVYRIDYDICFSPDTTVWSAESKLGKGEYSPFTNNCEHFATWCKTDRHESAQVNALIERLKKESLTEGAKQGTTKIVSDPTKEGAKTTMNKGVESVAMEVVKELTKAAVKKSGPDMLKELASNPILLRQAINEATESIMKRATNKLVFDPNVYLMVETFVSNLGKENMKQFAQEGAKTVIKDTAKTALNEGAKSLVDQGAKQVAREGGKTAMKETSKTAVKESARSVAREGSRQVAKSGGKSLCKKIIDSQGKIGIVITGAVEVYDLYNRTCESKEKLDNGEISQGKFEKQVVTHVVKGVASGAATLVGGTLGQTLIPIPVLGGMIGGMAGKAAVMVRWVGTGRID</sequence>
<dbReference type="InterPro" id="IPR007053">
    <property type="entry name" value="LRAT_dom"/>
</dbReference>
<comment type="similarity">
    <text evidence="1">Belongs to the H-rev107 family.</text>
</comment>
<evidence type="ECO:0000256" key="3">
    <source>
        <dbReference type="ARBA" id="ARBA00022801"/>
    </source>
</evidence>
<feature type="domain" description="LRAT" evidence="5">
    <location>
        <begin position="20"/>
        <end position="140"/>
    </location>
</feature>
<name>A0A9J7KIH0_BRAFL</name>
<keyword evidence="6" id="KW-1185">Reference proteome</keyword>
<dbReference type="AlphaFoldDB" id="A0A9J7KIH0"/>
<dbReference type="GO" id="GO:0016787">
    <property type="term" value="F:hydrolase activity"/>
    <property type="evidence" value="ECO:0007669"/>
    <property type="project" value="UniProtKB-KW"/>
</dbReference>
<evidence type="ECO:0000256" key="4">
    <source>
        <dbReference type="ARBA" id="ARBA00023098"/>
    </source>
</evidence>
<dbReference type="PROSITE" id="PS51934">
    <property type="entry name" value="LRAT"/>
    <property type="match status" value="1"/>
</dbReference>
<dbReference type="OMA" id="ATWCKTD"/>
<evidence type="ECO:0000313" key="6">
    <source>
        <dbReference type="Proteomes" id="UP000001554"/>
    </source>
</evidence>
<accession>A0A9J7KIH0</accession>
<dbReference type="RefSeq" id="XP_035660583.1">
    <property type="nucleotide sequence ID" value="XM_035804690.1"/>
</dbReference>
<keyword evidence="3" id="KW-0378">Hydrolase</keyword>
<dbReference type="Proteomes" id="UP000001554">
    <property type="component" value="Chromosome 18"/>
</dbReference>
<dbReference type="Pfam" id="PF04970">
    <property type="entry name" value="LRAT"/>
    <property type="match status" value="1"/>
</dbReference>
<keyword evidence="2" id="KW-0808">Transferase</keyword>
<dbReference type="Gene3D" id="3.90.1720.10">
    <property type="entry name" value="endopeptidase domain like (from Nostoc punctiforme)"/>
    <property type="match status" value="1"/>
</dbReference>
<evidence type="ECO:0000256" key="2">
    <source>
        <dbReference type="ARBA" id="ARBA00022679"/>
    </source>
</evidence>
<organism evidence="6 7">
    <name type="scientific">Branchiostoma floridae</name>
    <name type="common">Florida lancelet</name>
    <name type="synonym">Amphioxus</name>
    <dbReference type="NCBI Taxonomy" id="7739"/>
    <lineage>
        <taxon>Eukaryota</taxon>
        <taxon>Metazoa</taxon>
        <taxon>Chordata</taxon>
        <taxon>Cephalochordata</taxon>
        <taxon>Leptocardii</taxon>
        <taxon>Amphioxiformes</taxon>
        <taxon>Branchiostomatidae</taxon>
        <taxon>Branchiostoma</taxon>
    </lineage>
</organism>
<keyword evidence="4" id="KW-0443">Lipid metabolism</keyword>
<evidence type="ECO:0000313" key="7">
    <source>
        <dbReference type="RefSeq" id="XP_035660583.1"/>
    </source>
</evidence>
<reference evidence="6" key="1">
    <citation type="journal article" date="2020" name="Nat. Ecol. Evol.">
        <title>Deeply conserved synteny resolves early events in vertebrate evolution.</title>
        <authorList>
            <person name="Simakov O."/>
            <person name="Marletaz F."/>
            <person name="Yue J.X."/>
            <person name="O'Connell B."/>
            <person name="Jenkins J."/>
            <person name="Brandt A."/>
            <person name="Calef R."/>
            <person name="Tung C.H."/>
            <person name="Huang T.K."/>
            <person name="Schmutz J."/>
            <person name="Satoh N."/>
            <person name="Yu J.K."/>
            <person name="Putnam N.H."/>
            <person name="Green R.E."/>
            <person name="Rokhsar D.S."/>
        </authorList>
    </citation>
    <scope>NUCLEOTIDE SEQUENCE [LARGE SCALE GENOMIC DNA]</scope>
    <source>
        <strain evidence="6">S238N-H82</strain>
    </source>
</reference>
<dbReference type="OrthoDB" id="421951at2759"/>
<reference evidence="7" key="2">
    <citation type="submission" date="2025-08" db="UniProtKB">
        <authorList>
            <consortium name="RefSeq"/>
        </authorList>
    </citation>
    <scope>IDENTIFICATION</scope>
    <source>
        <strain evidence="7">S238N-H82</strain>
        <tissue evidence="7">Testes</tissue>
    </source>
</reference>
<dbReference type="GO" id="GO:0006629">
    <property type="term" value="P:lipid metabolic process"/>
    <property type="evidence" value="ECO:0007669"/>
    <property type="project" value="UniProtKB-KW"/>
</dbReference>